<dbReference type="InterPro" id="IPR029058">
    <property type="entry name" value="AB_hydrolase_fold"/>
</dbReference>
<dbReference type="Proteomes" id="UP000054408">
    <property type="component" value="Unassembled WGS sequence"/>
</dbReference>
<evidence type="ECO:0000256" key="1">
    <source>
        <dbReference type="ARBA" id="ARBA00011079"/>
    </source>
</evidence>
<keyword evidence="5" id="KW-0325">Glycoprotein</keyword>
<evidence type="ECO:0000313" key="8">
    <source>
        <dbReference type="Proteomes" id="UP000054408"/>
    </source>
</evidence>
<keyword evidence="8" id="KW-1185">Reference proteome</keyword>
<gene>
    <name evidence="7" type="ORF">AMSG_09649</name>
</gene>
<dbReference type="Pfam" id="PF05577">
    <property type="entry name" value="Peptidase_S28"/>
    <property type="match status" value="1"/>
</dbReference>
<dbReference type="PANTHER" id="PTHR11010">
    <property type="entry name" value="PROTEASE S28 PRO-X CARBOXYPEPTIDASE-RELATED"/>
    <property type="match status" value="1"/>
</dbReference>
<dbReference type="SUPFAM" id="SSF53474">
    <property type="entry name" value="alpha/beta-Hydrolases"/>
    <property type="match status" value="1"/>
</dbReference>
<dbReference type="GO" id="GO:0008239">
    <property type="term" value="F:dipeptidyl-peptidase activity"/>
    <property type="evidence" value="ECO:0007669"/>
    <property type="project" value="TreeGrafter"/>
</dbReference>
<evidence type="ECO:0000256" key="3">
    <source>
        <dbReference type="ARBA" id="ARBA00022729"/>
    </source>
</evidence>
<dbReference type="GO" id="GO:0070008">
    <property type="term" value="F:serine-type exopeptidase activity"/>
    <property type="evidence" value="ECO:0007669"/>
    <property type="project" value="InterPro"/>
</dbReference>
<evidence type="ECO:0000256" key="2">
    <source>
        <dbReference type="ARBA" id="ARBA00022670"/>
    </source>
</evidence>
<dbReference type="InterPro" id="IPR042269">
    <property type="entry name" value="Ser_carbopepase_S28_SKS"/>
</dbReference>
<dbReference type="OrthoDB" id="2130629at2759"/>
<sequence length="499" mass="54093">MKKSTMLYINVVAVMVVLAMVTPAFGLEMPLDDSAGSKRGPVYDTMWFDQILDHFEFTVEASMTFKQRYLVSTKHFNASRPAIFFYTGNEGPITGFAGNLGQIWENAADLGAAVIFAEHRYYGETLPFGEATFNTTENLRWLTSEQALSDYVLLIAALKDPASSHYLGQGAENAAVITFGGSYGGLLSAYIRIKYPGVVAGAVASSAPIWLFPETQPAGGFLGWVTKTFTAQCPQSIKPIRSTWETMLQMAATPTGLKQLSSTFSLCQPLSSLAQMEAGLWMRIEAALIYLAMADYPYPVDYFGPLPGNPVETVCPFFDGVGTGDDAVEALASAVALFYNYTGEGGECFALSATPGDFSLNQMRAWNYQFCTEMTLAELGSNGVTDFFYPAPLDLKAFAAACAQLYPGIVTRPDWVSATYTSKPLRGASNIVFANGLLDPCTSGSPMVDQGPSVVALNIADAAHHFDLFGSNPADPQSVIDARIEEREYIVQWIAEWLA</sequence>
<comment type="similarity">
    <text evidence="1">Belongs to the peptidase S28 family.</text>
</comment>
<organism evidence="7 8">
    <name type="scientific">Thecamonas trahens ATCC 50062</name>
    <dbReference type="NCBI Taxonomy" id="461836"/>
    <lineage>
        <taxon>Eukaryota</taxon>
        <taxon>Apusozoa</taxon>
        <taxon>Apusomonadida</taxon>
        <taxon>Apusomonadidae</taxon>
        <taxon>Thecamonas</taxon>
    </lineage>
</organism>
<protein>
    <submittedName>
        <fullName evidence="7">Prolylcarboxypeptidase</fullName>
    </submittedName>
</protein>
<name>A0A0L0DNU7_THETB</name>
<evidence type="ECO:0000256" key="6">
    <source>
        <dbReference type="SAM" id="SignalP"/>
    </source>
</evidence>
<dbReference type="GO" id="GO:0006508">
    <property type="term" value="P:proteolysis"/>
    <property type="evidence" value="ECO:0007669"/>
    <property type="project" value="UniProtKB-KW"/>
</dbReference>
<proteinExistence type="inferred from homology"/>
<accession>A0A0L0DNU7</accession>
<dbReference type="Gene3D" id="1.20.120.980">
    <property type="entry name" value="Serine carboxypeptidase S28, SKS domain"/>
    <property type="match status" value="1"/>
</dbReference>
<dbReference type="AlphaFoldDB" id="A0A0L0DNU7"/>
<keyword evidence="7" id="KW-0121">Carboxypeptidase</keyword>
<dbReference type="GO" id="GO:0004180">
    <property type="term" value="F:carboxypeptidase activity"/>
    <property type="evidence" value="ECO:0007669"/>
    <property type="project" value="UniProtKB-KW"/>
</dbReference>
<evidence type="ECO:0000313" key="7">
    <source>
        <dbReference type="EMBL" id="KNC53997.1"/>
    </source>
</evidence>
<dbReference type="RefSeq" id="XP_013754198.1">
    <property type="nucleotide sequence ID" value="XM_013898744.1"/>
</dbReference>
<reference evidence="7 8" key="1">
    <citation type="submission" date="2010-05" db="EMBL/GenBank/DDBJ databases">
        <title>The Genome Sequence of Thecamonas trahens ATCC 50062.</title>
        <authorList>
            <consortium name="The Broad Institute Genome Sequencing Platform"/>
            <person name="Russ C."/>
            <person name="Cuomo C."/>
            <person name="Shea T."/>
            <person name="Young S.K."/>
            <person name="Zeng Q."/>
            <person name="Koehrsen M."/>
            <person name="Haas B."/>
            <person name="Borodovsky M."/>
            <person name="Guigo R."/>
            <person name="Alvarado L."/>
            <person name="Berlin A."/>
            <person name="Bochicchio J."/>
            <person name="Borenstein D."/>
            <person name="Chapman S."/>
            <person name="Chen Z."/>
            <person name="Freedman E."/>
            <person name="Gellesch M."/>
            <person name="Goldberg J."/>
            <person name="Griggs A."/>
            <person name="Gujja S."/>
            <person name="Heilman E."/>
            <person name="Heiman D."/>
            <person name="Hepburn T."/>
            <person name="Howarth C."/>
            <person name="Jen D."/>
            <person name="Larson L."/>
            <person name="Mehta T."/>
            <person name="Park D."/>
            <person name="Pearson M."/>
            <person name="Roberts A."/>
            <person name="Saif S."/>
            <person name="Shenoy N."/>
            <person name="Sisk P."/>
            <person name="Stolte C."/>
            <person name="Sykes S."/>
            <person name="Thomson T."/>
            <person name="Walk T."/>
            <person name="White J."/>
            <person name="Yandava C."/>
            <person name="Burger G."/>
            <person name="Gray M.W."/>
            <person name="Holland P.W.H."/>
            <person name="King N."/>
            <person name="Lang F.B.F."/>
            <person name="Roger A.J."/>
            <person name="Ruiz-Trillo I."/>
            <person name="Lander E."/>
            <person name="Nusbaum C."/>
        </authorList>
    </citation>
    <scope>NUCLEOTIDE SEQUENCE [LARGE SCALE GENOMIC DNA]</scope>
    <source>
        <strain evidence="7 8">ATCC 50062</strain>
    </source>
</reference>
<feature type="signal peptide" evidence="6">
    <location>
        <begin position="1"/>
        <end position="26"/>
    </location>
</feature>
<keyword evidence="4" id="KW-0378">Hydrolase</keyword>
<dbReference type="InterPro" id="IPR008758">
    <property type="entry name" value="Peptidase_S28"/>
</dbReference>
<dbReference type="eggNOG" id="KOG2183">
    <property type="taxonomic scope" value="Eukaryota"/>
</dbReference>
<dbReference type="EMBL" id="GL349484">
    <property type="protein sequence ID" value="KNC53997.1"/>
    <property type="molecule type" value="Genomic_DNA"/>
</dbReference>
<dbReference type="OMA" id="QTCNQMV"/>
<dbReference type="Gene3D" id="3.40.50.1820">
    <property type="entry name" value="alpha/beta hydrolase"/>
    <property type="match status" value="1"/>
</dbReference>
<dbReference type="PANTHER" id="PTHR11010:SF38">
    <property type="entry name" value="LYSOSOMAL PRO-X CARBOXYPEPTIDASE"/>
    <property type="match status" value="1"/>
</dbReference>
<keyword evidence="3 6" id="KW-0732">Signal</keyword>
<feature type="chain" id="PRO_5005537729" evidence="6">
    <location>
        <begin position="27"/>
        <end position="499"/>
    </location>
</feature>
<dbReference type="GeneID" id="25568068"/>
<keyword evidence="2" id="KW-0645">Protease</keyword>
<evidence type="ECO:0000256" key="4">
    <source>
        <dbReference type="ARBA" id="ARBA00022801"/>
    </source>
</evidence>
<evidence type="ECO:0000256" key="5">
    <source>
        <dbReference type="ARBA" id="ARBA00023180"/>
    </source>
</evidence>
<dbReference type="STRING" id="461836.A0A0L0DNU7"/>